<organism evidence="1 2">
    <name type="scientific">Ataeniobius toweri</name>
    <dbReference type="NCBI Taxonomy" id="208326"/>
    <lineage>
        <taxon>Eukaryota</taxon>
        <taxon>Metazoa</taxon>
        <taxon>Chordata</taxon>
        <taxon>Craniata</taxon>
        <taxon>Vertebrata</taxon>
        <taxon>Euteleostomi</taxon>
        <taxon>Actinopterygii</taxon>
        <taxon>Neopterygii</taxon>
        <taxon>Teleostei</taxon>
        <taxon>Neoteleostei</taxon>
        <taxon>Acanthomorphata</taxon>
        <taxon>Ovalentaria</taxon>
        <taxon>Atherinomorphae</taxon>
        <taxon>Cyprinodontiformes</taxon>
        <taxon>Goodeidae</taxon>
        <taxon>Ataeniobius</taxon>
    </lineage>
</organism>
<evidence type="ECO:0000313" key="2">
    <source>
        <dbReference type="Proteomes" id="UP001345963"/>
    </source>
</evidence>
<sequence length="88" mass="9850">MVESSICCSSFHLISPSSLFVIPPNLPQDFHCFPLDPSHRYYAHFSSLVNPDLCLCSTTWSGDLSKVYPAYLPMTAGHRDQGPPATWY</sequence>
<proteinExistence type="predicted"/>
<accession>A0ABU7A4T1</accession>
<reference evidence="1 2" key="1">
    <citation type="submission" date="2021-07" db="EMBL/GenBank/DDBJ databases">
        <authorList>
            <person name="Palmer J.M."/>
        </authorList>
    </citation>
    <scope>NUCLEOTIDE SEQUENCE [LARGE SCALE GENOMIC DNA]</scope>
    <source>
        <strain evidence="1 2">AT_MEX2019</strain>
        <tissue evidence="1">Muscle</tissue>
    </source>
</reference>
<dbReference type="EMBL" id="JAHUTI010001783">
    <property type="protein sequence ID" value="MED6233102.1"/>
    <property type="molecule type" value="Genomic_DNA"/>
</dbReference>
<gene>
    <name evidence="1" type="ORF">ATANTOWER_006862</name>
</gene>
<evidence type="ECO:0000313" key="1">
    <source>
        <dbReference type="EMBL" id="MED6233102.1"/>
    </source>
</evidence>
<dbReference type="Proteomes" id="UP001345963">
    <property type="component" value="Unassembled WGS sequence"/>
</dbReference>
<protein>
    <submittedName>
        <fullName evidence="1">Uncharacterized protein</fullName>
    </submittedName>
</protein>
<keyword evidence="2" id="KW-1185">Reference proteome</keyword>
<name>A0ABU7A4T1_9TELE</name>
<comment type="caution">
    <text evidence="1">The sequence shown here is derived from an EMBL/GenBank/DDBJ whole genome shotgun (WGS) entry which is preliminary data.</text>
</comment>